<evidence type="ECO:0000256" key="2">
    <source>
        <dbReference type="SAM" id="MobiDB-lite"/>
    </source>
</evidence>
<feature type="compositionally biased region" description="Polar residues" evidence="2">
    <location>
        <begin position="59"/>
        <end position="73"/>
    </location>
</feature>
<evidence type="ECO:0000313" key="4">
    <source>
        <dbReference type="EMBL" id="CAI3990156.1"/>
    </source>
</evidence>
<keyword evidence="1" id="KW-0106">Calcium</keyword>
<dbReference type="InterPro" id="IPR011992">
    <property type="entry name" value="EF-hand-dom_pair"/>
</dbReference>
<dbReference type="Proteomes" id="UP001152797">
    <property type="component" value="Unassembled WGS sequence"/>
</dbReference>
<dbReference type="OrthoDB" id="26525at2759"/>
<feature type="region of interest" description="Disordered" evidence="2">
    <location>
        <begin position="54"/>
        <end position="73"/>
    </location>
</feature>
<dbReference type="SUPFAM" id="SSF47473">
    <property type="entry name" value="EF-hand"/>
    <property type="match status" value="1"/>
</dbReference>
<protein>
    <recommendedName>
        <fullName evidence="3">EF-hand domain-containing protein</fullName>
    </recommendedName>
</protein>
<organism evidence="4">
    <name type="scientific">Cladocopium goreaui</name>
    <dbReference type="NCBI Taxonomy" id="2562237"/>
    <lineage>
        <taxon>Eukaryota</taxon>
        <taxon>Sar</taxon>
        <taxon>Alveolata</taxon>
        <taxon>Dinophyceae</taxon>
        <taxon>Suessiales</taxon>
        <taxon>Symbiodiniaceae</taxon>
        <taxon>Cladocopium</taxon>
    </lineage>
</organism>
<proteinExistence type="predicted"/>
<evidence type="ECO:0000256" key="1">
    <source>
        <dbReference type="ARBA" id="ARBA00022837"/>
    </source>
</evidence>
<dbReference type="InterPro" id="IPR018247">
    <property type="entry name" value="EF_Hand_1_Ca_BS"/>
</dbReference>
<evidence type="ECO:0000259" key="3">
    <source>
        <dbReference type="PROSITE" id="PS50222"/>
    </source>
</evidence>
<dbReference type="AlphaFoldDB" id="A0A9P1FVY9"/>
<reference evidence="5" key="2">
    <citation type="submission" date="2024-04" db="EMBL/GenBank/DDBJ databases">
        <authorList>
            <person name="Chen Y."/>
            <person name="Shah S."/>
            <person name="Dougan E. K."/>
            <person name="Thang M."/>
            <person name="Chan C."/>
        </authorList>
    </citation>
    <scope>NUCLEOTIDE SEQUENCE [LARGE SCALE GENOMIC DNA]</scope>
</reference>
<accession>A0A9P1FVY9</accession>
<feature type="domain" description="EF-hand" evidence="3">
    <location>
        <begin position="471"/>
        <end position="506"/>
    </location>
</feature>
<dbReference type="PROSITE" id="PS00018">
    <property type="entry name" value="EF_HAND_1"/>
    <property type="match status" value="1"/>
</dbReference>
<dbReference type="EMBL" id="CAMXCT030001446">
    <property type="protein sequence ID" value="CAL4777468.1"/>
    <property type="molecule type" value="Genomic_DNA"/>
</dbReference>
<dbReference type="EMBL" id="CAMXCT010001446">
    <property type="protein sequence ID" value="CAI3990156.1"/>
    <property type="molecule type" value="Genomic_DNA"/>
</dbReference>
<gene>
    <name evidence="4" type="ORF">C1SCF055_LOCUS17171</name>
</gene>
<keyword evidence="6" id="KW-1185">Reference proteome</keyword>
<evidence type="ECO:0000313" key="6">
    <source>
        <dbReference type="Proteomes" id="UP001152797"/>
    </source>
</evidence>
<dbReference type="PROSITE" id="PS50222">
    <property type="entry name" value="EF_HAND_2"/>
    <property type="match status" value="1"/>
</dbReference>
<comment type="caution">
    <text evidence="4">The sequence shown here is derived from an EMBL/GenBank/DDBJ whole genome shotgun (WGS) entry which is preliminary data.</text>
</comment>
<sequence length="871" mass="99040">MWEIPQHIVYFFHVDVAVSPKVTVNKSWDLGAVATVADLRRALKFANERRSQGEASEHLLSSSKDANGTLSRPQCDTEKVLTQAVVVPVKLHVAVQRIRKRKKPKKLVAPNTSRVGRLMPSIQECLNKFWSDEVNSEDLLRLRVVFRSMSEDGLHVLCNCLPELMMRSGFHTLSEEKCREVVQQITTFDYMDFEDFSDFSERAILEERKGYQDLLKTWVPNPFDKFVEPAEQVRGFLNMLNVICTRKNILEILDFAGLKDELCNSPQEMLRFLAAYQSCEGFTKKEVSVLRSAFKSCEERAHVGPEGRLITPKSLSGGLLRFGGIYFLETWREMKYRQKINQTGVSFYEFLIHARRVRETQLQLVAQAVEKICSSDVRQGLIEELRMLCRPLGFTLQEMEVTEILQEQGLSEPFCLDLAWDFVCHLRSRHGFTKAEKAELLESFHRFQKGGEDELSTVKILELMAWLGLGGCIEKAHEMLRRVDFDNNGVLGENEFLRLMRMQKEQNLETYTLAYCKLHLGDAVTRSRLVAALAECDIFTENQLLEVITLRHGIKTAAVTFGSFAGTSQGPSVRAARTKLPGISWDAWVVVAEEARKMTPIWNRKRACFKEPEVLELKKAFGAEEVPVSDLLWMLLDSGLPLQHADERHRFQEALAEAHRTALDCSMEDDANATTAPTSCASPRSSGTVHFATFLHLIRSYLESIKQKQMQREEAALRSVSFSATEVADFRAIFTSHVVSAHVQARQELQKEPCHPLSFVVRCLATRPRVSCSEVIRMAASIGARIKMSHRSMLRKKIREFSDEKTLIDVEDEEPPDDEFALEDGVDFAGFLQVMQWMSDCNWCNINTAAEELLLNPRSVATGFSRCVSAP</sequence>
<dbReference type="GO" id="GO:0005509">
    <property type="term" value="F:calcium ion binding"/>
    <property type="evidence" value="ECO:0007669"/>
    <property type="project" value="InterPro"/>
</dbReference>
<evidence type="ECO:0000313" key="5">
    <source>
        <dbReference type="EMBL" id="CAL1143531.1"/>
    </source>
</evidence>
<name>A0A9P1FVY9_9DINO</name>
<reference evidence="4" key="1">
    <citation type="submission" date="2022-10" db="EMBL/GenBank/DDBJ databases">
        <authorList>
            <person name="Chen Y."/>
            <person name="Dougan E. K."/>
            <person name="Chan C."/>
            <person name="Rhodes N."/>
            <person name="Thang M."/>
        </authorList>
    </citation>
    <scope>NUCLEOTIDE SEQUENCE</scope>
</reference>
<dbReference type="InterPro" id="IPR002048">
    <property type="entry name" value="EF_hand_dom"/>
</dbReference>
<dbReference type="Gene3D" id="1.10.238.10">
    <property type="entry name" value="EF-hand"/>
    <property type="match status" value="1"/>
</dbReference>
<dbReference type="EMBL" id="CAMXCT020001446">
    <property type="protein sequence ID" value="CAL1143531.1"/>
    <property type="molecule type" value="Genomic_DNA"/>
</dbReference>